<evidence type="ECO:0000256" key="2">
    <source>
        <dbReference type="SAM" id="MobiDB-lite"/>
    </source>
</evidence>
<dbReference type="EMBL" id="SGIM01000004">
    <property type="protein sequence ID" value="RZF53697.1"/>
    <property type="molecule type" value="Genomic_DNA"/>
</dbReference>
<feature type="domain" description="Baseplate structural protein Gp10 C-terminal" evidence="3">
    <location>
        <begin position="179"/>
        <end position="298"/>
    </location>
</feature>
<name>A0A4Q6XGX7_9GAMM</name>
<feature type="region of interest" description="Disordered" evidence="2">
    <location>
        <begin position="254"/>
        <end position="286"/>
    </location>
</feature>
<evidence type="ECO:0000313" key="5">
    <source>
        <dbReference type="Proteomes" id="UP000292110"/>
    </source>
</evidence>
<comment type="caution">
    <text evidence="4">The sequence shown here is derived from an EMBL/GenBank/DDBJ whole genome shotgun (WGS) entry which is preliminary data.</text>
</comment>
<keyword evidence="5" id="KW-1185">Reference proteome</keyword>
<sequence>MAAAYPLAPVKYRAFDNNGEPLIGGQVFAYESGSTTEPKDTYPDRSMESLNTWPVILDDTGSAAIYISGDYYFRVLDADGNLIEEGDGISDPESVAQALIDGTSGGSNNIEQRVADLEDARDEHTDQINDLIDDTSLLRTDLNKEVEIDRDAAIDAAIEALSQTFDEQLSQAIESMRIKVGDIYISLTATDPNSRLGYGTWELVSKGKAIVGLSDQSLDPAWTKILGGTFGAYLHTLAINELPAHNHAVGFSTSTAGSGTIDGKSSGVDGTNNTENTGGGEPHNNVQPSMVFAIWRRTA</sequence>
<gene>
    <name evidence="4" type="ORF">EXE30_06900</name>
</gene>
<evidence type="ECO:0000259" key="3">
    <source>
        <dbReference type="Pfam" id="PF21939"/>
    </source>
</evidence>
<proteinExistence type="predicted"/>
<feature type="coiled-coil region" evidence="1">
    <location>
        <begin position="107"/>
        <end position="134"/>
    </location>
</feature>
<dbReference type="RefSeq" id="WP_130161767.1">
    <property type="nucleotide sequence ID" value="NZ_SGIM01000004.1"/>
</dbReference>
<evidence type="ECO:0000256" key="1">
    <source>
        <dbReference type="SAM" id="Coils"/>
    </source>
</evidence>
<dbReference type="SUPFAM" id="SSF88874">
    <property type="entry name" value="Receptor-binding domain of short tail fibre protein gp12"/>
    <property type="match status" value="1"/>
</dbReference>
<accession>A0A4Q6XGX7</accession>
<reference evidence="4 5" key="1">
    <citation type="submission" date="2019-02" db="EMBL/GenBank/DDBJ databases">
        <title>The draft genome of Acinetobacter halotolerans strain JCM 31009.</title>
        <authorList>
            <person name="Qin J."/>
            <person name="Feng Y."/>
            <person name="Nemec A."/>
            <person name="Zong Z."/>
        </authorList>
    </citation>
    <scope>NUCLEOTIDE SEQUENCE [LARGE SCALE GENOMIC DNA]</scope>
    <source>
        <strain evidence="4 5">JCM 31009</strain>
    </source>
</reference>
<dbReference type="Pfam" id="PF21939">
    <property type="entry name" value="Gp10_C"/>
    <property type="match status" value="1"/>
</dbReference>
<protein>
    <recommendedName>
        <fullName evidence="3">Baseplate structural protein Gp10 C-terminal domain-containing protein</fullName>
    </recommendedName>
</protein>
<dbReference type="AlphaFoldDB" id="A0A4Q6XGX7"/>
<dbReference type="Proteomes" id="UP000292110">
    <property type="component" value="Unassembled WGS sequence"/>
</dbReference>
<keyword evidence="1" id="KW-0175">Coiled coil</keyword>
<dbReference type="InterPro" id="IPR053827">
    <property type="entry name" value="Gp10_C"/>
</dbReference>
<evidence type="ECO:0000313" key="4">
    <source>
        <dbReference type="EMBL" id="RZF53697.1"/>
    </source>
</evidence>
<organism evidence="4 5">
    <name type="scientific">Acinetobacter halotolerans</name>
    <dbReference type="NCBI Taxonomy" id="1752076"/>
    <lineage>
        <taxon>Bacteria</taxon>
        <taxon>Pseudomonadati</taxon>
        <taxon>Pseudomonadota</taxon>
        <taxon>Gammaproteobacteria</taxon>
        <taxon>Moraxellales</taxon>
        <taxon>Moraxellaceae</taxon>
        <taxon>Acinetobacter</taxon>
    </lineage>
</organism>